<keyword evidence="4" id="KW-0547">Nucleotide-binding</keyword>
<comment type="caution">
    <text evidence="11">The sequence shown here is derived from an EMBL/GenBank/DDBJ whole genome shotgun (WGS) entry which is preliminary data.</text>
</comment>
<protein>
    <recommendedName>
        <fullName evidence="2">asparagine--tRNA ligase</fullName>
        <ecNumber evidence="2">6.1.1.22</ecNumber>
    </recommendedName>
</protein>
<dbReference type="NCBIfam" id="NF003037">
    <property type="entry name" value="PRK03932.1"/>
    <property type="match status" value="1"/>
</dbReference>
<dbReference type="NCBIfam" id="TIGR00457">
    <property type="entry name" value="asnS"/>
    <property type="match status" value="1"/>
</dbReference>
<evidence type="ECO:0000256" key="2">
    <source>
        <dbReference type="ARBA" id="ARBA00012816"/>
    </source>
</evidence>
<feature type="domain" description="WHEP-TRS" evidence="10">
    <location>
        <begin position="186"/>
        <end position="249"/>
    </location>
</feature>
<keyword evidence="7" id="KW-0030">Aminoacyl-tRNA synthetase</keyword>
<comment type="catalytic activity">
    <reaction evidence="8">
        <text>tRNA(Asn) + L-asparagine + ATP = L-asparaginyl-tRNA(Asn) + AMP + diphosphate + H(+)</text>
        <dbReference type="Rhea" id="RHEA:11180"/>
        <dbReference type="Rhea" id="RHEA-COMP:9659"/>
        <dbReference type="Rhea" id="RHEA-COMP:9674"/>
        <dbReference type="ChEBI" id="CHEBI:15378"/>
        <dbReference type="ChEBI" id="CHEBI:30616"/>
        <dbReference type="ChEBI" id="CHEBI:33019"/>
        <dbReference type="ChEBI" id="CHEBI:58048"/>
        <dbReference type="ChEBI" id="CHEBI:78442"/>
        <dbReference type="ChEBI" id="CHEBI:78515"/>
        <dbReference type="ChEBI" id="CHEBI:456215"/>
        <dbReference type="EC" id="6.1.1.22"/>
    </reaction>
</comment>
<dbReference type="OrthoDB" id="1931232at2759"/>
<dbReference type="GO" id="GO:0005524">
    <property type="term" value="F:ATP binding"/>
    <property type="evidence" value="ECO:0007669"/>
    <property type="project" value="UniProtKB-KW"/>
</dbReference>
<evidence type="ECO:0000256" key="7">
    <source>
        <dbReference type="ARBA" id="ARBA00023146"/>
    </source>
</evidence>
<keyword evidence="6" id="KW-0648">Protein biosynthesis</keyword>
<dbReference type="Gene3D" id="3.30.930.10">
    <property type="entry name" value="Bira Bifunctional Protein, Domain 2"/>
    <property type="match status" value="1"/>
</dbReference>
<keyword evidence="5" id="KW-0067">ATP-binding</keyword>
<dbReference type="GO" id="GO:0003676">
    <property type="term" value="F:nucleic acid binding"/>
    <property type="evidence" value="ECO:0007669"/>
    <property type="project" value="InterPro"/>
</dbReference>
<dbReference type="Pfam" id="PF01336">
    <property type="entry name" value="tRNA_anti-codon"/>
    <property type="match status" value="1"/>
</dbReference>
<evidence type="ECO:0000259" key="10">
    <source>
        <dbReference type="PROSITE" id="PS51185"/>
    </source>
</evidence>
<dbReference type="CDD" id="cd00776">
    <property type="entry name" value="AsxRS_core"/>
    <property type="match status" value="1"/>
</dbReference>
<dbReference type="PRINTS" id="PR01042">
    <property type="entry name" value="TRNASYNTHASP"/>
</dbReference>
<reference evidence="11" key="1">
    <citation type="submission" date="2020-12" db="EMBL/GenBank/DDBJ databases">
        <authorList>
            <person name="Iha C."/>
        </authorList>
    </citation>
    <scope>NUCLEOTIDE SEQUENCE</scope>
</reference>
<dbReference type="SUPFAM" id="SSF50249">
    <property type="entry name" value="Nucleic acid-binding proteins"/>
    <property type="match status" value="1"/>
</dbReference>
<dbReference type="InterPro" id="IPR012340">
    <property type="entry name" value="NA-bd_OB-fold"/>
</dbReference>
<evidence type="ECO:0000256" key="4">
    <source>
        <dbReference type="ARBA" id="ARBA00022741"/>
    </source>
</evidence>
<dbReference type="GO" id="GO:0005739">
    <property type="term" value="C:mitochondrion"/>
    <property type="evidence" value="ECO:0007669"/>
    <property type="project" value="TreeGrafter"/>
</dbReference>
<accession>A0A8S1ITB3</accession>
<sequence length="531" mass="59447">VGKLVRIGGWVKTGRDAGAGAWCFLEVNDGSCFNNLQVIVNQEVAAEVGGLRQLTPTGTCVLIEGLLSETPEGTMQAVEVKGQKVLHVGKCDPATYPMAKKRQTMEFLREKMHLRARTNTIGAVARIRNALARATHLFFQEHGFLYMHSPLVTTSDCEGAGEMFQVTTLLSKVDEESKRPTVSAEDVEHLAVEVEKQGAVVKEAKAAAAGDKGNKELKSTADAEVAKLLALKKEQQEVTKRARYVGGLARLADGRVDYSEDFFSKPAFLTVSGQLQGEYYACGLTSIYTFGPTFRAEDSNTSRHLAEFWMIEPEIAFCDLTDCMKCAEDYVQFCCRHVLEHCKQDMAFINKLIDKGAIERVERVSRQEFKRLSYTEAIEILQEAVKSKKKKFVEKVEWGVDLASEHERYIAEEVFQQPVTVYDYPKDIKAFYMKLNPDDKTVRAMDVLVPKVGELIGGSQREDVYEVLKARMEQLGMDPAPYEGYLDIRKYGSVPHSGFGLGFERLIMFVTGISNIRDVIPFPRYPGNAMY</sequence>
<dbReference type="Pfam" id="PF00152">
    <property type="entry name" value="tRNA-synt_2"/>
    <property type="match status" value="1"/>
</dbReference>
<dbReference type="GO" id="GO:0004816">
    <property type="term" value="F:asparagine-tRNA ligase activity"/>
    <property type="evidence" value="ECO:0007669"/>
    <property type="project" value="UniProtKB-EC"/>
</dbReference>
<evidence type="ECO:0000256" key="8">
    <source>
        <dbReference type="ARBA" id="ARBA00047844"/>
    </source>
</evidence>
<dbReference type="InterPro" id="IPR006195">
    <property type="entry name" value="aa-tRNA-synth_II"/>
</dbReference>
<evidence type="ECO:0000256" key="6">
    <source>
        <dbReference type="ARBA" id="ARBA00022917"/>
    </source>
</evidence>
<dbReference type="GO" id="GO:0006421">
    <property type="term" value="P:asparaginyl-tRNA aminoacylation"/>
    <property type="evidence" value="ECO:0007669"/>
    <property type="project" value="InterPro"/>
</dbReference>
<dbReference type="InterPro" id="IPR004364">
    <property type="entry name" value="Aa-tRNA-synt_II"/>
</dbReference>
<evidence type="ECO:0000313" key="12">
    <source>
        <dbReference type="Proteomes" id="UP000708148"/>
    </source>
</evidence>
<evidence type="ECO:0000259" key="9">
    <source>
        <dbReference type="PROSITE" id="PS50862"/>
    </source>
</evidence>
<dbReference type="PROSITE" id="PS50862">
    <property type="entry name" value="AA_TRNA_LIGASE_II"/>
    <property type="match status" value="1"/>
</dbReference>
<organism evidence="11 12">
    <name type="scientific">Ostreobium quekettii</name>
    <dbReference type="NCBI Taxonomy" id="121088"/>
    <lineage>
        <taxon>Eukaryota</taxon>
        <taxon>Viridiplantae</taxon>
        <taxon>Chlorophyta</taxon>
        <taxon>core chlorophytes</taxon>
        <taxon>Ulvophyceae</taxon>
        <taxon>TCBD clade</taxon>
        <taxon>Bryopsidales</taxon>
        <taxon>Ostreobineae</taxon>
        <taxon>Ostreobiaceae</taxon>
        <taxon>Ostreobium</taxon>
    </lineage>
</organism>
<dbReference type="HAMAP" id="MF_00534">
    <property type="entry name" value="Asn_tRNA_synth"/>
    <property type="match status" value="1"/>
</dbReference>
<dbReference type="Proteomes" id="UP000708148">
    <property type="component" value="Unassembled WGS sequence"/>
</dbReference>
<dbReference type="FunFam" id="3.30.930.10:FF:000016">
    <property type="entry name" value="Asparagine--tRNA ligase"/>
    <property type="match status" value="1"/>
</dbReference>
<proteinExistence type="inferred from homology"/>
<name>A0A8S1ITB3_9CHLO</name>
<evidence type="ECO:0000256" key="1">
    <source>
        <dbReference type="ARBA" id="ARBA00008226"/>
    </source>
</evidence>
<dbReference type="SUPFAM" id="SSF55681">
    <property type="entry name" value="Class II aaRS and biotin synthetases"/>
    <property type="match status" value="1"/>
</dbReference>
<dbReference type="CDD" id="cd04318">
    <property type="entry name" value="EcAsnRS_like_N"/>
    <property type="match status" value="1"/>
</dbReference>
<dbReference type="Gene3D" id="1.10.287.10">
    <property type="entry name" value="S15/NS1, RNA-binding"/>
    <property type="match status" value="1"/>
</dbReference>
<dbReference type="PANTHER" id="PTHR22594">
    <property type="entry name" value="ASPARTYL/LYSYL-TRNA SYNTHETASE"/>
    <property type="match status" value="1"/>
</dbReference>
<dbReference type="InterPro" id="IPR004365">
    <property type="entry name" value="NA-bd_OB_tRNA"/>
</dbReference>
<evidence type="ECO:0000313" key="11">
    <source>
        <dbReference type="EMBL" id="CAD7698106.1"/>
    </source>
</evidence>
<dbReference type="InterPro" id="IPR000738">
    <property type="entry name" value="WHEP-TRS_dom"/>
</dbReference>
<feature type="non-terminal residue" evidence="11">
    <location>
        <position position="531"/>
    </location>
</feature>
<comment type="similarity">
    <text evidence="1">Belongs to the class-II aminoacyl-tRNA synthetase family.</text>
</comment>
<dbReference type="InterPro" id="IPR004522">
    <property type="entry name" value="Asn-tRNA-ligase"/>
</dbReference>
<dbReference type="EC" id="6.1.1.22" evidence="2"/>
<dbReference type="PROSITE" id="PS51185">
    <property type="entry name" value="WHEP_TRS_2"/>
    <property type="match status" value="1"/>
</dbReference>
<dbReference type="Gene3D" id="2.40.50.140">
    <property type="entry name" value="Nucleic acid-binding proteins"/>
    <property type="match status" value="1"/>
</dbReference>
<gene>
    <name evidence="11" type="ORF">OSTQU699_LOCUS3467</name>
</gene>
<evidence type="ECO:0000256" key="3">
    <source>
        <dbReference type="ARBA" id="ARBA00022598"/>
    </source>
</evidence>
<evidence type="ECO:0000256" key="5">
    <source>
        <dbReference type="ARBA" id="ARBA00022840"/>
    </source>
</evidence>
<keyword evidence="12" id="KW-1185">Reference proteome</keyword>
<dbReference type="AlphaFoldDB" id="A0A8S1ITB3"/>
<dbReference type="PANTHER" id="PTHR22594:SF34">
    <property type="entry name" value="ASPARAGINE--TRNA LIGASE, MITOCHONDRIAL-RELATED"/>
    <property type="match status" value="1"/>
</dbReference>
<feature type="domain" description="Aminoacyl-transfer RNA synthetases class-II family profile" evidence="9">
    <location>
        <begin position="287"/>
        <end position="521"/>
    </location>
</feature>
<dbReference type="InterPro" id="IPR002312">
    <property type="entry name" value="Asp/Asn-tRNA-synth_IIb"/>
</dbReference>
<keyword evidence="3" id="KW-0436">Ligase</keyword>
<dbReference type="EMBL" id="CAJHUC010000763">
    <property type="protein sequence ID" value="CAD7698106.1"/>
    <property type="molecule type" value="Genomic_DNA"/>
</dbReference>
<dbReference type="InterPro" id="IPR045864">
    <property type="entry name" value="aa-tRNA-synth_II/BPL/LPL"/>
</dbReference>